<dbReference type="PANTHER" id="PTHR18895">
    <property type="entry name" value="HEMK METHYLTRANSFERASE"/>
    <property type="match status" value="1"/>
</dbReference>
<dbReference type="HAMAP" id="MF_02126">
    <property type="entry name" value="RF_methyltr_PrmC"/>
    <property type="match status" value="1"/>
</dbReference>
<comment type="catalytic activity">
    <reaction evidence="4 5">
        <text>L-glutaminyl-[peptide chain release factor] + S-adenosyl-L-methionine = N(5)-methyl-L-glutaminyl-[peptide chain release factor] + S-adenosyl-L-homocysteine + H(+)</text>
        <dbReference type="Rhea" id="RHEA:42896"/>
        <dbReference type="Rhea" id="RHEA-COMP:10271"/>
        <dbReference type="Rhea" id="RHEA-COMP:10272"/>
        <dbReference type="ChEBI" id="CHEBI:15378"/>
        <dbReference type="ChEBI" id="CHEBI:30011"/>
        <dbReference type="ChEBI" id="CHEBI:57856"/>
        <dbReference type="ChEBI" id="CHEBI:59789"/>
        <dbReference type="ChEBI" id="CHEBI:61891"/>
        <dbReference type="EC" id="2.1.1.297"/>
    </reaction>
</comment>
<dbReference type="InterPro" id="IPR019874">
    <property type="entry name" value="RF_methyltr_PrmC"/>
</dbReference>
<dbReference type="NCBIfam" id="TIGR03534">
    <property type="entry name" value="RF_mod_PrmC"/>
    <property type="match status" value="1"/>
</dbReference>
<evidence type="ECO:0000313" key="8">
    <source>
        <dbReference type="EMBL" id="KEI70861.1"/>
    </source>
</evidence>
<dbReference type="InterPro" id="IPR050320">
    <property type="entry name" value="N5-glutamine_MTase"/>
</dbReference>
<dbReference type="Proteomes" id="UP000027997">
    <property type="component" value="Unassembled WGS sequence"/>
</dbReference>
<dbReference type="InterPro" id="IPR004556">
    <property type="entry name" value="HemK-like"/>
</dbReference>
<dbReference type="Gene3D" id="1.10.8.10">
    <property type="entry name" value="DNA helicase RuvA subunit, C-terminal domain"/>
    <property type="match status" value="1"/>
</dbReference>
<keyword evidence="9" id="KW-1185">Reference proteome</keyword>
<dbReference type="PROSITE" id="PS00092">
    <property type="entry name" value="N6_MTASE"/>
    <property type="match status" value="1"/>
</dbReference>
<dbReference type="STRING" id="305900.GV64_08960"/>
<keyword evidence="1 5" id="KW-0489">Methyltransferase</keyword>
<dbReference type="InterPro" id="IPR029063">
    <property type="entry name" value="SAM-dependent_MTases_sf"/>
</dbReference>
<dbReference type="FunFam" id="3.40.50.150:FF:000053">
    <property type="entry name" value="Release factor glutamine methyltransferase"/>
    <property type="match status" value="1"/>
</dbReference>
<feature type="domain" description="Release factor glutamine methyltransferase N-terminal" evidence="7">
    <location>
        <begin position="10"/>
        <end position="76"/>
    </location>
</feature>
<dbReference type="InterPro" id="IPR007848">
    <property type="entry name" value="Small_mtfrase_dom"/>
</dbReference>
<feature type="binding site" evidence="5">
    <location>
        <begin position="124"/>
        <end position="128"/>
    </location>
    <ligand>
        <name>S-adenosyl-L-methionine</name>
        <dbReference type="ChEBI" id="CHEBI:59789"/>
    </ligand>
</feature>
<dbReference type="Gene3D" id="3.40.50.150">
    <property type="entry name" value="Vaccinia Virus protein VP39"/>
    <property type="match status" value="1"/>
</dbReference>
<feature type="binding site" evidence="5">
    <location>
        <position position="190"/>
    </location>
    <ligand>
        <name>S-adenosyl-L-methionine</name>
        <dbReference type="ChEBI" id="CHEBI:59789"/>
    </ligand>
</feature>
<accession>A0A081K9N5</accession>
<comment type="similarity">
    <text evidence="5">Belongs to the protein N5-glutamine methyltransferase family. PrmC subfamily.</text>
</comment>
<dbReference type="GO" id="GO:0003676">
    <property type="term" value="F:nucleic acid binding"/>
    <property type="evidence" value="ECO:0007669"/>
    <property type="project" value="InterPro"/>
</dbReference>
<name>A0A081K9N5_9GAMM</name>
<sequence>MSNTRIDSSLAEASRMLSASPTPRLDAELLLAHTLNKPRSYFFTWPEALLTTEQLTSFQDLVEQRKSGVPVAYLTGFREFWSLQLKVTEATLIPRPDTELLVELALDPNLSKEKVSGIRVVDLGTGTGAIALALAKERPVWKITAIDKSAEALAVARENAISNGIRNVDFMEGSWCSPLSEASIDMIVSNPPYIRNDDPHLNEGDVRYEPMTALSSGSDGLDDIRTIASESLLTLKPGGWLLLEHGYDQGKAVQNILTLEGFTQIRTEVDLAGHDRVSLAQKPT</sequence>
<evidence type="ECO:0000256" key="5">
    <source>
        <dbReference type="HAMAP-Rule" id="MF_02126"/>
    </source>
</evidence>
<dbReference type="PANTHER" id="PTHR18895:SF74">
    <property type="entry name" value="MTRF1L RELEASE FACTOR GLUTAMINE METHYLTRANSFERASE"/>
    <property type="match status" value="1"/>
</dbReference>
<dbReference type="NCBIfam" id="TIGR00536">
    <property type="entry name" value="hemK_fam"/>
    <property type="match status" value="1"/>
</dbReference>
<evidence type="ECO:0000313" key="9">
    <source>
        <dbReference type="Proteomes" id="UP000027997"/>
    </source>
</evidence>
<dbReference type="EC" id="2.1.1.297" evidence="5"/>
<reference evidence="8 9" key="1">
    <citation type="submission" date="2014-06" db="EMBL/GenBank/DDBJ databases">
        <title>Whole Genome Sequences of Three Symbiotic Endozoicomonas Bacteria.</title>
        <authorList>
            <person name="Neave M.J."/>
            <person name="Apprill A."/>
            <person name="Voolstra C.R."/>
        </authorList>
    </citation>
    <scope>NUCLEOTIDE SEQUENCE [LARGE SCALE GENOMIC DNA]</scope>
    <source>
        <strain evidence="8 9">DSM 22380</strain>
    </source>
</reference>
<dbReference type="AlphaFoldDB" id="A0A081K9N5"/>
<evidence type="ECO:0000256" key="1">
    <source>
        <dbReference type="ARBA" id="ARBA00022603"/>
    </source>
</evidence>
<evidence type="ECO:0000259" key="7">
    <source>
        <dbReference type="Pfam" id="PF17827"/>
    </source>
</evidence>
<keyword evidence="3 5" id="KW-0949">S-adenosyl-L-methionine</keyword>
<evidence type="ECO:0000256" key="2">
    <source>
        <dbReference type="ARBA" id="ARBA00022679"/>
    </source>
</evidence>
<dbReference type="EMBL" id="JOJP01000001">
    <property type="protein sequence ID" value="KEI70861.1"/>
    <property type="molecule type" value="Genomic_DNA"/>
</dbReference>
<evidence type="ECO:0000256" key="3">
    <source>
        <dbReference type="ARBA" id="ARBA00022691"/>
    </source>
</evidence>
<dbReference type="Pfam" id="PF05175">
    <property type="entry name" value="MTS"/>
    <property type="match status" value="1"/>
</dbReference>
<gene>
    <name evidence="5" type="primary">prmC</name>
    <name evidence="8" type="ORF">GV64_08960</name>
</gene>
<dbReference type="Pfam" id="PF17827">
    <property type="entry name" value="PrmC_N"/>
    <property type="match status" value="1"/>
</dbReference>
<evidence type="ECO:0000256" key="4">
    <source>
        <dbReference type="ARBA" id="ARBA00048391"/>
    </source>
</evidence>
<dbReference type="InterPro" id="IPR040758">
    <property type="entry name" value="PrmC_N"/>
</dbReference>
<comment type="caution">
    <text evidence="8">The sequence shown here is derived from an EMBL/GenBank/DDBJ whole genome shotgun (WGS) entry which is preliminary data.</text>
</comment>
<keyword evidence="2 5" id="KW-0808">Transferase</keyword>
<proteinExistence type="inferred from homology"/>
<comment type="function">
    <text evidence="5">Methylates the class 1 translation termination release factors RF1/PrfA and RF2/PrfB on the glutamine residue of the universally conserved GGQ motif.</text>
</comment>
<dbReference type="GO" id="GO:0032259">
    <property type="term" value="P:methylation"/>
    <property type="evidence" value="ECO:0007669"/>
    <property type="project" value="UniProtKB-KW"/>
</dbReference>
<feature type="domain" description="Methyltransferase small" evidence="6">
    <location>
        <begin position="110"/>
        <end position="196"/>
    </location>
</feature>
<dbReference type="RefSeq" id="WP_020580513.1">
    <property type="nucleotide sequence ID" value="NZ_JOJP01000001.1"/>
</dbReference>
<feature type="binding site" evidence="5">
    <location>
        <position position="147"/>
    </location>
    <ligand>
        <name>S-adenosyl-L-methionine</name>
        <dbReference type="ChEBI" id="CHEBI:59789"/>
    </ligand>
</feature>
<dbReference type="SUPFAM" id="SSF53335">
    <property type="entry name" value="S-adenosyl-L-methionine-dependent methyltransferases"/>
    <property type="match status" value="1"/>
</dbReference>
<dbReference type="CDD" id="cd02440">
    <property type="entry name" value="AdoMet_MTases"/>
    <property type="match status" value="1"/>
</dbReference>
<organism evidence="8 9">
    <name type="scientific">Endozoicomonas elysicola</name>
    <dbReference type="NCBI Taxonomy" id="305900"/>
    <lineage>
        <taxon>Bacteria</taxon>
        <taxon>Pseudomonadati</taxon>
        <taxon>Pseudomonadota</taxon>
        <taxon>Gammaproteobacteria</taxon>
        <taxon>Oceanospirillales</taxon>
        <taxon>Endozoicomonadaceae</taxon>
        <taxon>Endozoicomonas</taxon>
    </lineage>
</organism>
<dbReference type="InterPro" id="IPR002052">
    <property type="entry name" value="DNA_methylase_N6_adenine_CS"/>
</dbReference>
<feature type="binding site" evidence="5">
    <location>
        <position position="175"/>
    </location>
    <ligand>
        <name>S-adenosyl-L-methionine</name>
        <dbReference type="ChEBI" id="CHEBI:59789"/>
    </ligand>
</feature>
<dbReference type="eggNOG" id="COG2890">
    <property type="taxonomic scope" value="Bacteria"/>
</dbReference>
<feature type="binding site" evidence="5">
    <location>
        <begin position="190"/>
        <end position="193"/>
    </location>
    <ligand>
        <name>substrate</name>
    </ligand>
</feature>
<protein>
    <recommendedName>
        <fullName evidence="5">Release factor glutamine methyltransferase</fullName>
        <shortName evidence="5">RF MTase</shortName>
        <ecNumber evidence="5">2.1.1.297</ecNumber>
    </recommendedName>
    <alternativeName>
        <fullName evidence="5">N5-glutamine methyltransferase PrmC</fullName>
    </alternativeName>
    <alternativeName>
        <fullName evidence="5">Protein-(glutamine-N5) MTase PrmC</fullName>
    </alternativeName>
    <alternativeName>
        <fullName evidence="5">Protein-glutamine N-methyltransferase PrmC</fullName>
    </alternativeName>
</protein>
<dbReference type="GO" id="GO:0102559">
    <property type="term" value="F:peptide chain release factor N(5)-glutamine methyltransferase activity"/>
    <property type="evidence" value="ECO:0007669"/>
    <property type="project" value="UniProtKB-EC"/>
</dbReference>
<evidence type="ECO:0000259" key="6">
    <source>
        <dbReference type="Pfam" id="PF05175"/>
    </source>
</evidence>